<proteinExistence type="inferred from homology"/>
<dbReference type="EMBL" id="CAKLBY020000217">
    <property type="protein sequence ID" value="CAK7934744.1"/>
    <property type="molecule type" value="Genomic_DNA"/>
</dbReference>
<protein>
    <recommendedName>
        <fullName evidence="20">Protein transport protein Sec24-like</fullName>
    </recommendedName>
</protein>
<dbReference type="InterPro" id="IPR036180">
    <property type="entry name" value="Gelsolin-like_dom_sf"/>
</dbReference>
<dbReference type="InterPro" id="IPR036175">
    <property type="entry name" value="Sec23/24_helical_dom_sf"/>
</dbReference>
<reference evidence="18" key="1">
    <citation type="submission" date="2024-01" db="EMBL/GenBank/DDBJ databases">
        <authorList>
            <person name="Webb A."/>
        </authorList>
    </citation>
    <scope>NUCLEOTIDE SEQUENCE</scope>
    <source>
        <strain evidence="18">Pm1</strain>
    </source>
</reference>
<evidence type="ECO:0008006" key="20">
    <source>
        <dbReference type="Google" id="ProtNLM"/>
    </source>
</evidence>
<dbReference type="Pfam" id="PF04815">
    <property type="entry name" value="Sec23_helical"/>
    <property type="match status" value="1"/>
</dbReference>
<feature type="domain" description="Sec23/Sec24 trunk" evidence="15">
    <location>
        <begin position="402"/>
        <end position="636"/>
    </location>
</feature>
<dbReference type="Gene3D" id="3.40.50.410">
    <property type="entry name" value="von Willebrand factor, type A domain"/>
    <property type="match status" value="1"/>
</dbReference>
<dbReference type="PANTHER" id="PTHR13803">
    <property type="entry name" value="SEC24-RELATED PROTEIN"/>
    <property type="match status" value="1"/>
</dbReference>
<evidence type="ECO:0000313" key="18">
    <source>
        <dbReference type="EMBL" id="CAK7934744.1"/>
    </source>
</evidence>
<dbReference type="InterPro" id="IPR036465">
    <property type="entry name" value="vWFA_dom_sf"/>
</dbReference>
<dbReference type="PANTHER" id="PTHR13803:SF39">
    <property type="entry name" value="SECRETORY 24AB, ISOFORM A"/>
    <property type="match status" value="1"/>
</dbReference>
<dbReference type="GO" id="GO:0030127">
    <property type="term" value="C:COPII vesicle coat"/>
    <property type="evidence" value="ECO:0007669"/>
    <property type="project" value="InterPro"/>
</dbReference>
<dbReference type="GO" id="GO:0090110">
    <property type="term" value="P:COPII-coated vesicle cargo loading"/>
    <property type="evidence" value="ECO:0007669"/>
    <property type="project" value="TreeGrafter"/>
</dbReference>
<dbReference type="Gene3D" id="2.60.40.1670">
    <property type="entry name" value="beta-sandwich domain of Sec23/24"/>
    <property type="match status" value="1"/>
</dbReference>
<dbReference type="GO" id="GO:0070971">
    <property type="term" value="C:endoplasmic reticulum exit site"/>
    <property type="evidence" value="ECO:0007669"/>
    <property type="project" value="TreeGrafter"/>
</dbReference>
<dbReference type="GO" id="GO:0000139">
    <property type="term" value="C:Golgi membrane"/>
    <property type="evidence" value="ECO:0007669"/>
    <property type="project" value="UniProtKB-SubCell"/>
</dbReference>
<dbReference type="InterPro" id="IPR029006">
    <property type="entry name" value="ADF-H/Gelsolin-like_dom_sf"/>
</dbReference>
<evidence type="ECO:0000259" key="16">
    <source>
        <dbReference type="Pfam" id="PF04815"/>
    </source>
</evidence>
<dbReference type="Pfam" id="PF00626">
    <property type="entry name" value="Gelsolin"/>
    <property type="match status" value="1"/>
</dbReference>
<dbReference type="Proteomes" id="UP001162060">
    <property type="component" value="Unassembled WGS sequence"/>
</dbReference>
<dbReference type="Gene3D" id="1.20.120.730">
    <property type="entry name" value="Sec23/Sec24 helical domain"/>
    <property type="match status" value="1"/>
</dbReference>
<evidence type="ECO:0000256" key="9">
    <source>
        <dbReference type="ARBA" id="ARBA00022927"/>
    </source>
</evidence>
<name>A0AAV1UIP8_9STRA</name>
<dbReference type="InterPro" id="IPR012990">
    <property type="entry name" value="Beta-sandwich_Sec23_24"/>
</dbReference>
<evidence type="ECO:0000256" key="5">
    <source>
        <dbReference type="ARBA" id="ARBA00022448"/>
    </source>
</evidence>
<evidence type="ECO:0000259" key="14">
    <source>
        <dbReference type="Pfam" id="PF04810"/>
    </source>
</evidence>
<dbReference type="InterPro" id="IPR050550">
    <property type="entry name" value="SEC23_SEC24_subfamily"/>
</dbReference>
<evidence type="ECO:0000256" key="1">
    <source>
        <dbReference type="ARBA" id="ARBA00004394"/>
    </source>
</evidence>
<evidence type="ECO:0000256" key="11">
    <source>
        <dbReference type="ARBA" id="ARBA00023136"/>
    </source>
</evidence>
<keyword evidence="11" id="KW-0472">Membrane</keyword>
<dbReference type="GO" id="GO:0000149">
    <property type="term" value="F:SNARE binding"/>
    <property type="evidence" value="ECO:0007669"/>
    <property type="project" value="TreeGrafter"/>
</dbReference>
<keyword evidence="8" id="KW-0931">ER-Golgi transport</keyword>
<gene>
    <name evidence="18" type="ORF">PM001_LOCUS19894</name>
</gene>
<keyword evidence="10" id="KW-0333">Golgi apparatus</keyword>
<dbReference type="Gene3D" id="3.40.20.10">
    <property type="entry name" value="Severin"/>
    <property type="match status" value="1"/>
</dbReference>
<feature type="domain" description="Gelsolin-like" evidence="13">
    <location>
        <begin position="880"/>
        <end position="939"/>
    </location>
</feature>
<dbReference type="InterPro" id="IPR041742">
    <property type="entry name" value="Sec24-like_trunk_dom"/>
</dbReference>
<evidence type="ECO:0000256" key="3">
    <source>
        <dbReference type="ARBA" id="ARBA00004586"/>
    </source>
</evidence>
<evidence type="ECO:0000259" key="17">
    <source>
        <dbReference type="Pfam" id="PF08033"/>
    </source>
</evidence>
<keyword evidence="6" id="KW-0963">Cytoplasm</keyword>
<dbReference type="AlphaFoldDB" id="A0AAV1UIP8"/>
<evidence type="ECO:0000256" key="12">
    <source>
        <dbReference type="SAM" id="MobiDB-lite"/>
    </source>
</evidence>
<comment type="caution">
    <text evidence="18">The sequence shown here is derived from an EMBL/GenBank/DDBJ whole genome shotgun (WGS) entry which is preliminary data.</text>
</comment>
<evidence type="ECO:0000256" key="4">
    <source>
        <dbReference type="ARBA" id="ARBA00008334"/>
    </source>
</evidence>
<dbReference type="InterPro" id="IPR006900">
    <property type="entry name" value="Sec23/24_helical_dom"/>
</dbReference>
<dbReference type="InterPro" id="IPR007123">
    <property type="entry name" value="Gelsolin-like_dom"/>
</dbReference>
<feature type="compositionally biased region" description="Polar residues" evidence="12">
    <location>
        <begin position="34"/>
        <end position="50"/>
    </location>
</feature>
<dbReference type="Pfam" id="PF04811">
    <property type="entry name" value="Sec23_trunk"/>
    <property type="match status" value="1"/>
</dbReference>
<dbReference type="Pfam" id="PF04810">
    <property type="entry name" value="zf-Sec23_Sec24"/>
    <property type="match status" value="1"/>
</dbReference>
<feature type="compositionally biased region" description="Low complexity" evidence="12">
    <location>
        <begin position="1"/>
        <end position="18"/>
    </location>
</feature>
<feature type="domain" description="Sec23/Sec24 beta-sandwich" evidence="17">
    <location>
        <begin position="643"/>
        <end position="727"/>
    </location>
</feature>
<accession>A0AAV1UIP8</accession>
<dbReference type="GO" id="GO:0006886">
    <property type="term" value="P:intracellular protein transport"/>
    <property type="evidence" value="ECO:0007669"/>
    <property type="project" value="InterPro"/>
</dbReference>
<dbReference type="InterPro" id="IPR036174">
    <property type="entry name" value="Znf_Sec23_Sec24_sf"/>
</dbReference>
<dbReference type="InterPro" id="IPR006896">
    <property type="entry name" value="Sec23/24_trunk_dom"/>
</dbReference>
<dbReference type="Gene3D" id="2.30.30.380">
    <property type="entry name" value="Zn-finger domain of Sec23/24"/>
    <property type="match status" value="1"/>
</dbReference>
<evidence type="ECO:0000256" key="10">
    <source>
        <dbReference type="ARBA" id="ARBA00023034"/>
    </source>
</evidence>
<dbReference type="SUPFAM" id="SSF82754">
    <property type="entry name" value="C-terminal, gelsolin-like domain of Sec23/24"/>
    <property type="match status" value="1"/>
</dbReference>
<evidence type="ECO:0000256" key="8">
    <source>
        <dbReference type="ARBA" id="ARBA00022892"/>
    </source>
</evidence>
<dbReference type="GO" id="GO:0005789">
    <property type="term" value="C:endoplasmic reticulum membrane"/>
    <property type="evidence" value="ECO:0007669"/>
    <property type="project" value="UniProtKB-SubCell"/>
</dbReference>
<dbReference type="SUPFAM" id="SSF81995">
    <property type="entry name" value="beta-sandwich domain of Sec23/24"/>
    <property type="match status" value="1"/>
</dbReference>
<keyword evidence="9" id="KW-0653">Protein transport</keyword>
<evidence type="ECO:0000256" key="2">
    <source>
        <dbReference type="ARBA" id="ARBA00004496"/>
    </source>
</evidence>
<comment type="similarity">
    <text evidence="4">Belongs to the SEC23/SEC24 family. SEC24 subfamily.</text>
</comment>
<evidence type="ECO:0000259" key="15">
    <source>
        <dbReference type="Pfam" id="PF04811"/>
    </source>
</evidence>
<comment type="subcellular location">
    <subcellularLocation>
        <location evidence="2">Cytoplasm</location>
    </subcellularLocation>
    <subcellularLocation>
        <location evidence="3">Endoplasmic reticulum membrane</location>
    </subcellularLocation>
    <subcellularLocation>
        <location evidence="1">Golgi apparatus membrane</location>
    </subcellularLocation>
</comment>
<evidence type="ECO:0000256" key="7">
    <source>
        <dbReference type="ARBA" id="ARBA00022824"/>
    </source>
</evidence>
<feature type="domain" description="Zinc finger Sec23/Sec24-type" evidence="14">
    <location>
        <begin position="328"/>
        <end position="365"/>
    </location>
</feature>
<feature type="compositionally biased region" description="Gly residues" evidence="12">
    <location>
        <begin position="73"/>
        <end position="84"/>
    </location>
</feature>
<dbReference type="Pfam" id="PF08033">
    <property type="entry name" value="Sec23_BS"/>
    <property type="match status" value="1"/>
</dbReference>
<dbReference type="SUPFAM" id="SSF82919">
    <property type="entry name" value="Zn-finger domain of Sec23/24"/>
    <property type="match status" value="1"/>
</dbReference>
<dbReference type="GO" id="GO:0008270">
    <property type="term" value="F:zinc ion binding"/>
    <property type="evidence" value="ECO:0007669"/>
    <property type="project" value="InterPro"/>
</dbReference>
<dbReference type="InterPro" id="IPR006895">
    <property type="entry name" value="Znf_Sec23_Sec24"/>
</dbReference>
<feature type="region of interest" description="Disordered" evidence="12">
    <location>
        <begin position="1"/>
        <end position="122"/>
    </location>
</feature>
<keyword evidence="7" id="KW-0256">Endoplasmic reticulum</keyword>
<dbReference type="SUPFAM" id="SSF53300">
    <property type="entry name" value="vWA-like"/>
    <property type="match status" value="1"/>
</dbReference>
<feature type="domain" description="Sec23/Sec24 helical" evidence="16">
    <location>
        <begin position="738"/>
        <end position="841"/>
    </location>
</feature>
<organism evidence="18 19">
    <name type="scientific">Peronospora matthiolae</name>
    <dbReference type="NCBI Taxonomy" id="2874970"/>
    <lineage>
        <taxon>Eukaryota</taxon>
        <taxon>Sar</taxon>
        <taxon>Stramenopiles</taxon>
        <taxon>Oomycota</taxon>
        <taxon>Peronosporomycetes</taxon>
        <taxon>Peronosporales</taxon>
        <taxon>Peronosporaceae</taxon>
        <taxon>Peronospora</taxon>
    </lineage>
</organism>
<dbReference type="CDD" id="cd01479">
    <property type="entry name" value="Sec24-like"/>
    <property type="match status" value="1"/>
</dbReference>
<evidence type="ECO:0000256" key="6">
    <source>
        <dbReference type="ARBA" id="ARBA00022490"/>
    </source>
</evidence>
<dbReference type="SUPFAM" id="SSF81811">
    <property type="entry name" value="Helical domain of Sec23/24"/>
    <property type="match status" value="1"/>
</dbReference>
<evidence type="ECO:0000313" key="19">
    <source>
        <dbReference type="Proteomes" id="UP001162060"/>
    </source>
</evidence>
<evidence type="ECO:0000259" key="13">
    <source>
        <dbReference type="Pfam" id="PF00626"/>
    </source>
</evidence>
<keyword evidence="5" id="KW-0813">Transport</keyword>
<sequence length="1017" mass="111581">MHNPPYGPQNGLPPQQQQQPPPRANGAFRPFNPAQMNAPLSGSNNRSGPVSQPAAVPPQSLFRTPPAPLSSSGGYGRPVTGGNGPLNRTPVQNGPPAVNSGLPMGQGRFAAPPGPFPAPGSMDDGLTQQFATMGLQGRPGVAGTGFQRGPSPQTLGPVPAMVHQQQMQQQQQMRVPPSAMNTPQQMMTPPPVLNQQMQQQQMQPPMINQQQQSPMMNHHQQQQQPLAAYSNNLPSGNFQQPHEMTNDGYGGQPGFQGQPMQQEAPLSEAMMASQCDSRFMRLTVKALPHSLEHATNSKLTYGLIIRPLAPTETGRDLDVVNFGPAGVVRCRHCRTYMNPFVQWVDNGRRWRCNLCGVSNDVASSYFCHLGVNQLRQDRDERPELHSGSVEIVAPSEYMMRPPQPPCYVFVIDVSAAAIASGSVQVAILTIREQLDNLPGAPRTRIGFLTYDSTIHFYNLKSTLKAPQMMVVADLEELFIPIPDELLVNMSDSREVIEMLLETLPTIHQNSNSAETALGPAIRVAFKLMSSIGGKMIVFQNSLPSTGNGALRNRDNPRVYGTDKEHTLLQATDTFYRTNAIDFCRQQVSVDLFLFSSMYTDIASMGSLSKYSAGQVYYYPAFNAERDGEKFSKELAHCLVRETAWEAVMRVRCTKGMRLANFYGNFFLRGPDLLALPTCNADSTFAVEITHSDALLTSSTISVQAGLLYTNSGGERRIRVHTVCIPVTKLFAELFRQVDQDALCNIMAKNALEVALKTGLDSGRSRLQTQCVDIVRAYRNSGTYGAKQSSGYQLHLPESMQLLPLYIMSLMKNSVLRGGTDLSADERTFVQYELNNMPVELSRVFIYPRMFALHNMPPGAGLPAAEARTTEDAQGADATSIVLPPVVNLTIERLQCDGVFLLDDALSLYLWVGRSASPELLESLFGAPSMEGLDCSQLKLLAPHDETSNRVDAILSAIRAERLPRQNVVIMREGDPAEGRFFWKLVEDRASFPGGQCSYSEFLGQINRLSLSGATGGR</sequence>